<dbReference type="RefSeq" id="WP_079441109.1">
    <property type="nucleotide sequence ID" value="NZ_MZGT01000052.1"/>
</dbReference>
<feature type="domain" description="Recombinase" evidence="3">
    <location>
        <begin position="158"/>
        <end position="312"/>
    </location>
</feature>
<dbReference type="CDD" id="cd03768">
    <property type="entry name" value="SR_ResInv"/>
    <property type="match status" value="1"/>
</dbReference>
<dbReference type="InterPro" id="IPR050639">
    <property type="entry name" value="SSR_resolvase"/>
</dbReference>
<dbReference type="GO" id="GO:0000150">
    <property type="term" value="F:DNA strand exchange activity"/>
    <property type="evidence" value="ECO:0007669"/>
    <property type="project" value="InterPro"/>
</dbReference>
<dbReference type="Pfam" id="PF07508">
    <property type="entry name" value="Recombinase"/>
    <property type="match status" value="1"/>
</dbReference>
<gene>
    <name evidence="4" type="primary">hin_2</name>
    <name evidence="4" type="ORF">CLCHR_34850</name>
</gene>
<dbReference type="InterPro" id="IPR006119">
    <property type="entry name" value="Resolv_N"/>
</dbReference>
<keyword evidence="5" id="KW-1185">Reference proteome</keyword>
<dbReference type="Gene3D" id="3.40.50.1390">
    <property type="entry name" value="Resolvase, N-terminal catalytic domain"/>
    <property type="match status" value="1"/>
</dbReference>
<evidence type="ECO:0000313" key="5">
    <source>
        <dbReference type="Proteomes" id="UP000191056"/>
    </source>
</evidence>
<dbReference type="SMART" id="SM00857">
    <property type="entry name" value="Resolvase"/>
    <property type="match status" value="1"/>
</dbReference>
<dbReference type="GO" id="GO:0003677">
    <property type="term" value="F:DNA binding"/>
    <property type="evidence" value="ECO:0007669"/>
    <property type="project" value="InterPro"/>
</dbReference>
<organism evidence="4 5">
    <name type="scientific">Clostridium chromiireducens</name>
    <dbReference type="NCBI Taxonomy" id="225345"/>
    <lineage>
        <taxon>Bacteria</taxon>
        <taxon>Bacillati</taxon>
        <taxon>Bacillota</taxon>
        <taxon>Clostridia</taxon>
        <taxon>Eubacteriales</taxon>
        <taxon>Clostridiaceae</taxon>
        <taxon>Clostridium</taxon>
    </lineage>
</organism>
<dbReference type="SUPFAM" id="SSF53041">
    <property type="entry name" value="Resolvase-like"/>
    <property type="match status" value="1"/>
</dbReference>
<dbReference type="Proteomes" id="UP000191056">
    <property type="component" value="Unassembled WGS sequence"/>
</dbReference>
<proteinExistence type="predicted"/>
<keyword evidence="1" id="KW-0175">Coiled coil</keyword>
<dbReference type="Gene3D" id="3.90.1750.20">
    <property type="entry name" value="Putative Large Serine Recombinase, Chain B, Domain 2"/>
    <property type="match status" value="1"/>
</dbReference>
<evidence type="ECO:0000259" key="3">
    <source>
        <dbReference type="PROSITE" id="PS51737"/>
    </source>
</evidence>
<dbReference type="PROSITE" id="PS51737">
    <property type="entry name" value="RECOMBINASE_DNA_BIND"/>
    <property type="match status" value="1"/>
</dbReference>
<dbReference type="InterPro" id="IPR025827">
    <property type="entry name" value="Zn_ribbon_recom_dom"/>
</dbReference>
<reference evidence="4 5" key="1">
    <citation type="submission" date="2017-03" db="EMBL/GenBank/DDBJ databases">
        <title>Genome sequence of Clostridium chromiireducens DSM 23318.</title>
        <authorList>
            <person name="Poehlein A."/>
            <person name="Daniel R."/>
        </authorList>
    </citation>
    <scope>NUCLEOTIDE SEQUENCE [LARGE SCALE GENOMIC DNA]</scope>
    <source>
        <strain evidence="4 5">DSM 23318</strain>
    </source>
</reference>
<sequence>MKIAIYSRKSIFTGKGDSIENQISMCQEYIYSKLGKDVGISIYEDEGFTGKNTNRPEFQRLMKDIKNKKIDRIVCYKLDRIGRSVAQLSNMFEMLDKYNCSFTSITEQQFDTTTPMGRAMINIASTFAQLEREQLAERVRDNMLQLSKSGRWLGGQSPLGFTPEKMIYIDEEMKERTLMKLTPDEEELNIIRFIFKAYLEERSINEVTRQLNVKCVKGKNGGNFDTTQVRRILRNPLYVKSDKSTHKYLNDIGTNVYGDYNGNGYLTYNKKRQTTIGRNIEEWIVAISNHKGIINSEEWLKVQCSLDKNKAKQSIRLGTGNSNNACLSGILKCAKCGCNMIVKHGHPSKVNGYKKFDYYVCSNKQNKYVDRCDNPNIRVDKLDPIVIAEIKAYNKDLLIDELTKSLISSDTTLENGLIKELNTQIKAKRLASSNLVKQLSLAPNNDVVGIIMNEISSLNDEIKELEFNLNNIESDKNDIINQTVNLELIINSLKHFNENMDIVDDISKKRLLIQSVARKILWDGDNYKTTITILDIDDSKKYFK</sequence>
<dbReference type="OrthoDB" id="9781670at2"/>
<dbReference type="EMBL" id="MZGT01000052">
    <property type="protein sequence ID" value="OPJ59414.1"/>
    <property type="molecule type" value="Genomic_DNA"/>
</dbReference>
<protein>
    <submittedName>
        <fullName evidence="4">DNA-invertase hin</fullName>
    </submittedName>
</protein>
<dbReference type="Pfam" id="PF00239">
    <property type="entry name" value="Resolvase"/>
    <property type="match status" value="1"/>
</dbReference>
<comment type="caution">
    <text evidence="4">The sequence shown here is derived from an EMBL/GenBank/DDBJ whole genome shotgun (WGS) entry which is preliminary data.</text>
</comment>
<feature type="coiled-coil region" evidence="1">
    <location>
        <begin position="455"/>
        <end position="482"/>
    </location>
</feature>
<dbReference type="InterPro" id="IPR011109">
    <property type="entry name" value="DNA_bind_recombinase_dom"/>
</dbReference>
<dbReference type="InterPro" id="IPR038109">
    <property type="entry name" value="DNA_bind_recomb_sf"/>
</dbReference>
<dbReference type="PANTHER" id="PTHR30461">
    <property type="entry name" value="DNA-INVERTASE FROM LAMBDOID PROPHAGE"/>
    <property type="match status" value="1"/>
</dbReference>
<dbReference type="STRING" id="225345.CLCHR_34850"/>
<feature type="domain" description="Resolvase/invertase-type recombinase catalytic" evidence="2">
    <location>
        <begin position="2"/>
        <end position="150"/>
    </location>
</feature>
<dbReference type="AlphaFoldDB" id="A0A1V4IHW2"/>
<dbReference type="Pfam" id="PF13408">
    <property type="entry name" value="Zn_ribbon_recom"/>
    <property type="match status" value="1"/>
</dbReference>
<evidence type="ECO:0000313" key="4">
    <source>
        <dbReference type="EMBL" id="OPJ59414.1"/>
    </source>
</evidence>
<evidence type="ECO:0000256" key="1">
    <source>
        <dbReference type="SAM" id="Coils"/>
    </source>
</evidence>
<evidence type="ECO:0000259" key="2">
    <source>
        <dbReference type="PROSITE" id="PS51736"/>
    </source>
</evidence>
<dbReference type="InterPro" id="IPR036162">
    <property type="entry name" value="Resolvase-like_N_sf"/>
</dbReference>
<dbReference type="PANTHER" id="PTHR30461:SF23">
    <property type="entry name" value="DNA RECOMBINASE-RELATED"/>
    <property type="match status" value="1"/>
</dbReference>
<name>A0A1V4IHW2_9CLOT</name>
<accession>A0A1V4IHW2</accession>
<dbReference type="PROSITE" id="PS51736">
    <property type="entry name" value="RECOMBINASES_3"/>
    <property type="match status" value="1"/>
</dbReference>